<dbReference type="InterPro" id="IPR018289">
    <property type="entry name" value="MULE_transposase_dom"/>
</dbReference>
<dbReference type="EMBL" id="JBJXBP010000004">
    <property type="protein sequence ID" value="KAL3834614.1"/>
    <property type="molecule type" value="Genomic_DNA"/>
</dbReference>
<name>A0ABD3TCB7_9LAMI</name>
<dbReference type="PROSITE" id="PS50966">
    <property type="entry name" value="ZF_SWIM"/>
    <property type="match status" value="1"/>
</dbReference>
<evidence type="ECO:0000256" key="2">
    <source>
        <dbReference type="ARBA" id="ARBA00022771"/>
    </source>
</evidence>
<dbReference type="SMART" id="SM00575">
    <property type="entry name" value="ZnF_PMZ"/>
    <property type="match status" value="1"/>
</dbReference>
<dbReference type="AlphaFoldDB" id="A0ABD3TCB7"/>
<evidence type="ECO:0000256" key="3">
    <source>
        <dbReference type="ARBA" id="ARBA00022833"/>
    </source>
</evidence>
<dbReference type="PANTHER" id="PTHR47718">
    <property type="entry name" value="OS01G0519700 PROTEIN"/>
    <property type="match status" value="1"/>
</dbReference>
<organism evidence="6 7">
    <name type="scientific">Penstemon smallii</name>
    <dbReference type="NCBI Taxonomy" id="265156"/>
    <lineage>
        <taxon>Eukaryota</taxon>
        <taxon>Viridiplantae</taxon>
        <taxon>Streptophyta</taxon>
        <taxon>Embryophyta</taxon>
        <taxon>Tracheophyta</taxon>
        <taxon>Spermatophyta</taxon>
        <taxon>Magnoliopsida</taxon>
        <taxon>eudicotyledons</taxon>
        <taxon>Gunneridae</taxon>
        <taxon>Pentapetalae</taxon>
        <taxon>asterids</taxon>
        <taxon>lamiids</taxon>
        <taxon>Lamiales</taxon>
        <taxon>Plantaginaceae</taxon>
        <taxon>Cheloneae</taxon>
        <taxon>Penstemon</taxon>
    </lineage>
</organism>
<dbReference type="Pfam" id="PF04434">
    <property type="entry name" value="SWIM"/>
    <property type="match status" value="1"/>
</dbReference>
<evidence type="ECO:0000256" key="4">
    <source>
        <dbReference type="PROSITE-ProRule" id="PRU00325"/>
    </source>
</evidence>
<dbReference type="Pfam" id="PF03101">
    <property type="entry name" value="FAR1"/>
    <property type="match status" value="1"/>
</dbReference>
<dbReference type="Proteomes" id="UP001634393">
    <property type="component" value="Unassembled WGS sequence"/>
</dbReference>
<evidence type="ECO:0000313" key="7">
    <source>
        <dbReference type="Proteomes" id="UP001634393"/>
    </source>
</evidence>
<evidence type="ECO:0000259" key="5">
    <source>
        <dbReference type="PROSITE" id="PS50966"/>
    </source>
</evidence>
<comment type="caution">
    <text evidence="6">The sequence shown here is derived from an EMBL/GenBank/DDBJ whole genome shotgun (WGS) entry which is preliminary data.</text>
</comment>
<protein>
    <recommendedName>
        <fullName evidence="5">SWIM-type domain-containing protein</fullName>
    </recommendedName>
</protein>
<feature type="domain" description="SWIM-type" evidence="5">
    <location>
        <begin position="534"/>
        <end position="572"/>
    </location>
</feature>
<dbReference type="Pfam" id="PF10551">
    <property type="entry name" value="MULE"/>
    <property type="match status" value="1"/>
</dbReference>
<evidence type="ECO:0000256" key="1">
    <source>
        <dbReference type="ARBA" id="ARBA00022723"/>
    </source>
</evidence>
<accession>A0ABD3TCB7</accession>
<dbReference type="InterPro" id="IPR006564">
    <property type="entry name" value="Znf_PMZ"/>
</dbReference>
<dbReference type="GO" id="GO:0008270">
    <property type="term" value="F:zinc ion binding"/>
    <property type="evidence" value="ECO:0007669"/>
    <property type="project" value="UniProtKB-KW"/>
</dbReference>
<sequence length="724" mass="83570">MINFSFSCSTLFYNIMEQTPNISCEDDDFQLCPDLNCGDEDEETSQSSLATNIEKEFASLTIEEMESRLEVGKPIPDEIIAYGMYCLYGRAKGFSVRKDNVEWFKDGSGIKARDFVCSCEGNKDEKRSRLNIPAFLKPTKRCNCKAKIRVGRLKGQDWRVTSFRKEHNHDMYSPDLTYLLRSSRQLSSEMQQCLESMVKCKIPVRKAYDFLRIESQGRENVGCTQKDMYDAVSRAKKQSIIERSDADQLVEYFMNMTNKEPGFYWNAQRDEDKRLVNFFFRDYRCRIDYEYFGDVLSVDTTYRTNKYNMICCPFVGINHHWQTVMFGCAFMSNEKESSFEWLFTTFLESMGGKQPETIFTDQCRAMMNAIDTVFPESHHRLCHWHINQNTSNHFGSLKGDEMVDDYNIEDKDWFTNMYNLRHRWATAFSCHRFSAGLNATSRSKGTNAALKNEFGGSTSSLYECVLSFDELLESWRNDEKIKDNYSHHYWLPVGLNPYLKQHDLLSNFAITEQVEVFGTSLVLYTMNSRMGRSRSITVQFDSQTSTVACSCHKYETCGILCSHAIKVLERVNIDYIPEIYIKKRWTKSVAKRICDGRGASCSGTSGAFPVVFVPEMVRKVYGLAGRAKFHNETRSILAESLESVESKLNDWFENFNLNVPLVGNDGNIPQTNETGKGENVPQTNEVVLLDPHPIRTRGYTDVHIRHWDAKGRKSKGRGQRLSKF</sequence>
<keyword evidence="7" id="KW-1185">Reference proteome</keyword>
<keyword evidence="1" id="KW-0479">Metal-binding</keyword>
<reference evidence="6 7" key="1">
    <citation type="submission" date="2024-12" db="EMBL/GenBank/DDBJ databases">
        <title>The unique morphological basis and parallel evolutionary history of personate flowers in Penstemon.</title>
        <authorList>
            <person name="Depatie T.H."/>
            <person name="Wessinger C.A."/>
        </authorList>
    </citation>
    <scope>NUCLEOTIDE SEQUENCE [LARGE SCALE GENOMIC DNA]</scope>
    <source>
        <strain evidence="6">WTNN_2</strain>
        <tissue evidence="6">Leaf</tissue>
    </source>
</reference>
<keyword evidence="3" id="KW-0862">Zinc</keyword>
<gene>
    <name evidence="6" type="ORF">ACJIZ3_009350</name>
</gene>
<keyword evidence="2 4" id="KW-0863">Zinc-finger</keyword>
<dbReference type="PANTHER" id="PTHR47718:SF17">
    <property type="entry name" value="PROTEIN FAR1-RELATED SEQUENCE 5-LIKE"/>
    <property type="match status" value="1"/>
</dbReference>
<proteinExistence type="predicted"/>
<dbReference type="InterPro" id="IPR004330">
    <property type="entry name" value="FAR1_DNA_bnd_dom"/>
</dbReference>
<dbReference type="InterPro" id="IPR007527">
    <property type="entry name" value="Znf_SWIM"/>
</dbReference>
<evidence type="ECO:0000313" key="6">
    <source>
        <dbReference type="EMBL" id="KAL3834614.1"/>
    </source>
</evidence>